<dbReference type="OrthoDB" id="3021178at2759"/>
<keyword evidence="3" id="KW-1185">Reference proteome</keyword>
<evidence type="ECO:0000313" key="2">
    <source>
        <dbReference type="EMBL" id="KAG7442810.1"/>
    </source>
</evidence>
<proteinExistence type="predicted"/>
<comment type="caution">
    <text evidence="2">The sequence shown here is derived from an EMBL/GenBank/DDBJ whole genome shotgun (WGS) entry which is preliminary data.</text>
</comment>
<feature type="domain" description="DUF6593" evidence="1">
    <location>
        <begin position="8"/>
        <end position="157"/>
    </location>
</feature>
<dbReference type="EMBL" id="MU250548">
    <property type="protein sequence ID" value="KAG7442810.1"/>
    <property type="molecule type" value="Genomic_DNA"/>
</dbReference>
<evidence type="ECO:0000313" key="3">
    <source>
        <dbReference type="Proteomes" id="UP000812287"/>
    </source>
</evidence>
<dbReference type="AlphaFoldDB" id="A0A9P7VLN4"/>
<protein>
    <recommendedName>
        <fullName evidence="1">DUF6593 domain-containing protein</fullName>
    </recommendedName>
</protein>
<sequence length="165" mass="18406">MDFSLLENSLSNTVLVLPDGTPAYHIDTPFKWFGATTTIKKIIGSTSSDMAVIQINGWDASVVQVWGRDVCPQRTGIFSTSESWVGADNQPYKWKLDMGELYLVKNDGSHALIANFDNGSIGIFSKPRPPKLTITPEGLAIADEIVATFIYMGQKRERRRRHNNM</sequence>
<organism evidence="2 3">
    <name type="scientific">Guyanagaster necrorhizus</name>
    <dbReference type="NCBI Taxonomy" id="856835"/>
    <lineage>
        <taxon>Eukaryota</taxon>
        <taxon>Fungi</taxon>
        <taxon>Dikarya</taxon>
        <taxon>Basidiomycota</taxon>
        <taxon>Agaricomycotina</taxon>
        <taxon>Agaricomycetes</taxon>
        <taxon>Agaricomycetidae</taxon>
        <taxon>Agaricales</taxon>
        <taxon>Marasmiineae</taxon>
        <taxon>Physalacriaceae</taxon>
        <taxon>Guyanagaster</taxon>
    </lineage>
</organism>
<dbReference type="GeneID" id="66109264"/>
<dbReference type="RefSeq" id="XP_043036310.1">
    <property type="nucleotide sequence ID" value="XM_043186967.1"/>
</dbReference>
<name>A0A9P7VLN4_9AGAR</name>
<accession>A0A9P7VLN4</accession>
<dbReference type="InterPro" id="IPR046528">
    <property type="entry name" value="DUF6593"/>
</dbReference>
<dbReference type="Pfam" id="PF20236">
    <property type="entry name" value="DUF6593"/>
    <property type="match status" value="1"/>
</dbReference>
<dbReference type="Proteomes" id="UP000812287">
    <property type="component" value="Unassembled WGS sequence"/>
</dbReference>
<reference evidence="2" key="1">
    <citation type="submission" date="2020-11" db="EMBL/GenBank/DDBJ databases">
        <title>Adaptations for nitrogen fixation in a non-lichenized fungal sporocarp promotes dispersal by wood-feeding termites.</title>
        <authorList>
            <consortium name="DOE Joint Genome Institute"/>
            <person name="Koch R.A."/>
            <person name="Yoon G."/>
            <person name="Arayal U."/>
            <person name="Lail K."/>
            <person name="Amirebrahimi M."/>
            <person name="Labutti K."/>
            <person name="Lipzen A."/>
            <person name="Riley R."/>
            <person name="Barry K."/>
            <person name="Henrissat B."/>
            <person name="Grigoriev I.V."/>
            <person name="Herr J.R."/>
            <person name="Aime M.C."/>
        </authorList>
    </citation>
    <scope>NUCLEOTIDE SEQUENCE</scope>
    <source>
        <strain evidence="2">MCA 3950</strain>
    </source>
</reference>
<gene>
    <name evidence="2" type="ORF">BT62DRAFT_935544</name>
</gene>
<evidence type="ECO:0000259" key="1">
    <source>
        <dbReference type="Pfam" id="PF20236"/>
    </source>
</evidence>